<dbReference type="InterPro" id="IPR050266">
    <property type="entry name" value="AB_hydrolase_sf"/>
</dbReference>
<keyword evidence="3" id="KW-1185">Reference proteome</keyword>
<comment type="caution">
    <text evidence="2">The sequence shown here is derived from an EMBL/GenBank/DDBJ whole genome shotgun (WGS) entry which is preliminary data.</text>
</comment>
<feature type="domain" description="Serine aminopeptidase S33" evidence="1">
    <location>
        <begin position="19"/>
        <end position="242"/>
    </location>
</feature>
<dbReference type="GO" id="GO:0016787">
    <property type="term" value="F:hydrolase activity"/>
    <property type="evidence" value="ECO:0007669"/>
    <property type="project" value="UniProtKB-KW"/>
</dbReference>
<dbReference type="InterPro" id="IPR000639">
    <property type="entry name" value="Epox_hydrolase-like"/>
</dbReference>
<dbReference type="InterPro" id="IPR000073">
    <property type="entry name" value="AB_hydrolase_1"/>
</dbReference>
<dbReference type="InterPro" id="IPR029058">
    <property type="entry name" value="AB_hydrolase_fold"/>
</dbReference>
<dbReference type="PRINTS" id="PR00111">
    <property type="entry name" value="ABHYDROLASE"/>
</dbReference>
<evidence type="ECO:0000313" key="2">
    <source>
        <dbReference type="EMBL" id="MDN4076039.1"/>
    </source>
</evidence>
<dbReference type="Proteomes" id="UP001168694">
    <property type="component" value="Unassembled WGS sequence"/>
</dbReference>
<accession>A0ABT8EDZ1</accession>
<dbReference type="PANTHER" id="PTHR43798">
    <property type="entry name" value="MONOACYLGLYCEROL LIPASE"/>
    <property type="match status" value="1"/>
</dbReference>
<name>A0ABT8EDZ1_9BACL</name>
<evidence type="ECO:0000259" key="1">
    <source>
        <dbReference type="Pfam" id="PF12146"/>
    </source>
</evidence>
<dbReference type="Gene3D" id="3.40.50.1820">
    <property type="entry name" value="alpha/beta hydrolase"/>
    <property type="match status" value="1"/>
</dbReference>
<gene>
    <name evidence="2" type="ORF">QYF49_24155</name>
</gene>
<dbReference type="PRINTS" id="PR00412">
    <property type="entry name" value="EPOXHYDRLASE"/>
</dbReference>
<protein>
    <submittedName>
        <fullName evidence="2">Alpha/beta fold hydrolase</fullName>
    </submittedName>
</protein>
<reference evidence="2" key="1">
    <citation type="submission" date="2023-06" db="EMBL/GenBank/DDBJ databases">
        <title>Draft Genome Sequences of Representative Paenibacillus Polymyxa, Bacillus cereus, Fictibacillus sp., and Brevibacillus agri Strains Isolated from Amazonian Dark Earth.</title>
        <authorList>
            <person name="Pellegrinetti T.A."/>
            <person name="Cunha I.C.M."/>
            <person name="Chaves M.G."/>
            <person name="Freitas A.S."/>
            <person name="Silva A.V.R."/>
            <person name="Tsai S.M."/>
            <person name="Mendes L.W."/>
        </authorList>
    </citation>
    <scope>NUCLEOTIDE SEQUENCE</scope>
    <source>
        <strain evidence="2">CENA-BCM004</strain>
    </source>
</reference>
<dbReference type="SUPFAM" id="SSF53474">
    <property type="entry name" value="alpha/beta-Hydrolases"/>
    <property type="match status" value="1"/>
</dbReference>
<dbReference type="RefSeq" id="WP_290402150.1">
    <property type="nucleotide sequence ID" value="NZ_JAUHLN010000010.1"/>
</dbReference>
<keyword evidence="2" id="KW-0378">Hydrolase</keyword>
<dbReference type="Pfam" id="PF12146">
    <property type="entry name" value="Hydrolase_4"/>
    <property type="match status" value="1"/>
</dbReference>
<sequence>MPYLRIESEEIYYHLESGESDKTIVLLHSLGTDHRIWKYQVEAFSEKGYNVIVPDIRGHGKSSCHNGVSVDHWVTDLLHLLDHLKIEKSILCGVSMGGVMAIAFTLKYPERVQNLILADTFAKISPSSVSEKIELTAGVAKEQGMDQYADTYLDSTLSNSPSAKAIRHSLRQAISEMPLCIYESSAESCFRVNLEEQLSRIAVPSLVLIGEEDFKTPIRLSKLIVSKIPKAELRIIPKGRHLSNVDEPDYFNRSVIEFLNIQEKAYEEA</sequence>
<evidence type="ECO:0000313" key="3">
    <source>
        <dbReference type="Proteomes" id="UP001168694"/>
    </source>
</evidence>
<proteinExistence type="predicted"/>
<dbReference type="EMBL" id="JAUHLN010000010">
    <property type="protein sequence ID" value="MDN4076039.1"/>
    <property type="molecule type" value="Genomic_DNA"/>
</dbReference>
<organism evidence="2 3">
    <name type="scientific">Fictibacillus terranigra</name>
    <dbReference type="NCBI Taxonomy" id="3058424"/>
    <lineage>
        <taxon>Bacteria</taxon>
        <taxon>Bacillati</taxon>
        <taxon>Bacillota</taxon>
        <taxon>Bacilli</taxon>
        <taxon>Bacillales</taxon>
        <taxon>Fictibacillaceae</taxon>
        <taxon>Fictibacillus</taxon>
    </lineage>
</organism>
<dbReference type="InterPro" id="IPR022742">
    <property type="entry name" value="Hydrolase_4"/>
</dbReference>